<evidence type="ECO:0000259" key="9">
    <source>
        <dbReference type="PROSITE" id="PS50156"/>
    </source>
</evidence>
<dbReference type="AlphaFoldDB" id="A0A506XZC2"/>
<dbReference type="PANTHER" id="PTHR33406">
    <property type="entry name" value="MEMBRANE PROTEIN MJ1562-RELATED"/>
    <property type="match status" value="1"/>
</dbReference>
<feature type="transmembrane region" description="Helical" evidence="8">
    <location>
        <begin position="729"/>
        <end position="748"/>
    </location>
</feature>
<proteinExistence type="inferred from homology"/>
<feature type="transmembrane region" description="Helical" evidence="8">
    <location>
        <begin position="232"/>
        <end position="250"/>
    </location>
</feature>
<evidence type="ECO:0000256" key="4">
    <source>
        <dbReference type="ARBA" id="ARBA00022692"/>
    </source>
</evidence>
<name>A0A506XZC2_9MICO</name>
<comment type="subcellular location">
    <subcellularLocation>
        <location evidence="1">Cell membrane</location>
        <topology evidence="1">Multi-pass membrane protein</topology>
    </subcellularLocation>
</comment>
<gene>
    <name evidence="10" type="ORF">FJ657_15595</name>
</gene>
<protein>
    <submittedName>
        <fullName evidence="10">MMPL family transporter</fullName>
    </submittedName>
</protein>
<feature type="transmembrane region" description="Helical" evidence="8">
    <location>
        <begin position="271"/>
        <end position="293"/>
    </location>
</feature>
<feature type="transmembrane region" description="Helical" evidence="8">
    <location>
        <begin position="206"/>
        <end position="226"/>
    </location>
</feature>
<organism evidence="10 11">
    <name type="scientific">Schumannella soli</name>
    <dbReference type="NCBI Taxonomy" id="2590779"/>
    <lineage>
        <taxon>Bacteria</taxon>
        <taxon>Bacillati</taxon>
        <taxon>Actinomycetota</taxon>
        <taxon>Actinomycetes</taxon>
        <taxon>Micrococcales</taxon>
        <taxon>Microbacteriaceae</taxon>
        <taxon>Schumannella</taxon>
    </lineage>
</organism>
<reference evidence="10 11" key="1">
    <citation type="submission" date="2019-06" db="EMBL/GenBank/DDBJ databases">
        <authorList>
            <person name="Li F."/>
        </authorList>
    </citation>
    <scope>NUCLEOTIDE SEQUENCE [LARGE SCALE GENOMIC DNA]</scope>
    <source>
        <strain evidence="10 11">10F1D-1</strain>
    </source>
</reference>
<keyword evidence="11" id="KW-1185">Reference proteome</keyword>
<dbReference type="RefSeq" id="WP_141164647.1">
    <property type="nucleotide sequence ID" value="NZ_VHQG01000005.1"/>
</dbReference>
<accession>A0A506XZC2</accession>
<feature type="transmembrane region" description="Helical" evidence="8">
    <location>
        <begin position="754"/>
        <end position="773"/>
    </location>
</feature>
<keyword evidence="5 8" id="KW-1133">Transmembrane helix</keyword>
<feature type="region of interest" description="Disordered" evidence="7">
    <location>
        <begin position="387"/>
        <end position="436"/>
    </location>
</feature>
<dbReference type="InterPro" id="IPR000731">
    <property type="entry name" value="SSD"/>
</dbReference>
<dbReference type="SUPFAM" id="SSF82866">
    <property type="entry name" value="Multidrug efflux transporter AcrB transmembrane domain"/>
    <property type="match status" value="2"/>
</dbReference>
<dbReference type="Proteomes" id="UP000316252">
    <property type="component" value="Unassembled WGS sequence"/>
</dbReference>
<dbReference type="OrthoDB" id="7051771at2"/>
<comment type="similarity">
    <text evidence="2">Belongs to the resistance-nodulation-cell division (RND) (TC 2.A.6) family. MmpL subfamily.</text>
</comment>
<evidence type="ECO:0000256" key="7">
    <source>
        <dbReference type="SAM" id="MobiDB-lite"/>
    </source>
</evidence>
<evidence type="ECO:0000256" key="2">
    <source>
        <dbReference type="ARBA" id="ARBA00010157"/>
    </source>
</evidence>
<keyword evidence="6 8" id="KW-0472">Membrane</keyword>
<dbReference type="InterPro" id="IPR027417">
    <property type="entry name" value="P-loop_NTPase"/>
</dbReference>
<evidence type="ECO:0000256" key="8">
    <source>
        <dbReference type="SAM" id="Phobius"/>
    </source>
</evidence>
<evidence type="ECO:0000256" key="3">
    <source>
        <dbReference type="ARBA" id="ARBA00022475"/>
    </source>
</evidence>
<evidence type="ECO:0000256" key="5">
    <source>
        <dbReference type="ARBA" id="ARBA00022989"/>
    </source>
</evidence>
<feature type="transmembrane region" description="Helical" evidence="8">
    <location>
        <begin position="446"/>
        <end position="467"/>
    </location>
</feature>
<dbReference type="Gene3D" id="3.40.50.300">
    <property type="entry name" value="P-loop containing nucleotide triphosphate hydrolases"/>
    <property type="match status" value="1"/>
</dbReference>
<evidence type="ECO:0000256" key="1">
    <source>
        <dbReference type="ARBA" id="ARBA00004651"/>
    </source>
</evidence>
<dbReference type="InterPro" id="IPR004869">
    <property type="entry name" value="MMPL_dom"/>
</dbReference>
<dbReference type="PANTHER" id="PTHR33406:SF11">
    <property type="entry name" value="MEMBRANE PROTEIN SCO6666-RELATED"/>
    <property type="match status" value="1"/>
</dbReference>
<feature type="compositionally biased region" description="Low complexity" evidence="7">
    <location>
        <begin position="415"/>
        <end position="429"/>
    </location>
</feature>
<sequence length="1069" mass="109317">MATLLYRLGRASYRRPLLVLVIWLLVMGGALGAGLGLGGKTDESFSIPGTEAQNAIDRLDAVFPQAGGASGQAVVSDADGLESGAAKTAVEDLAKQLGEVKGIAQAVSPYSEYASGAISDDGTTALIQLQFDGPQAEIEKSTLTKLIDLGDAAKSDGLTVDFGGQAFQDQTVSISPTEGLGVLFAAVVLFVTFGSFLAAGLPLLTAFAGLGVSMGGILTVAAFAPVSSAGPMLGLMIGLAVGIDYALFIVSRHRQQLARGMDPEESAATAVATAGSAVVFAGLTVVIALAGLLVVGIPFLAVMGIGAAAAVVTAMLAALTLLPAILGFAKGRLAPKPGSRTALRLLGDPAENAHHGAHESAAPVDAASAPVAPAAATAAWAFPAPDPADAREPAASADPAHSEPAHAASVSAGLPAASAHTDPASAAEPKPARAPRRPLGERWVRLVTKVPALAIVLVVGILGTAAIPAADLQLALPNAGHDPKDTTSRQAYDTVTEKFGAGKNGPLVVVLDITQTNDPLGDLKKIGDRLAEVKGVDSVGTGVPNETVDTGIIQLTPTTGPDDQRTAELVQRLRDLAPEIEKKYGTPMQVSGATAVQIDVSNRLDSALLPFGILVVGLSVVLLAIVFRSIVVPLKAAAGFLLSVLAAFGVVVAVFQWGWGAELLHTEPGPILSFMPVLLMAILFGLAMDYEVFLVSGMREDYVHGSVGKPDAERKQIAKRAVVTGFRGAARVVTAAALIMFFVFAAFVPEGMGVIKVIALGLAVGIAVDAFLIRMTLVPAVMAIAHRHAWYLPKWLDRILPDVDIEGASLAVHRADARWAEGRTAAIELDALVAAPASQPEAGRSVVTASTDLSDHGEHAGDRPVTPPVSLTVPRGGIAVVAGEDARRRLLAATVAGRVPAVAGRALVAGRTLPTEAADVARRVALGDLAAARLEADATVGELIGDRIALAPRRRGAGSVRRRTADAIARLGAAGTTVRDADRLSGLDPEQRADVLAAAALAEGTPIVLLDVGDLDADAATRVALVAAALAEPETTLVLGVRPGIRLALLGRTARPVTELDLTPEGAVL</sequence>
<evidence type="ECO:0000313" key="10">
    <source>
        <dbReference type="EMBL" id="TPW74068.1"/>
    </source>
</evidence>
<dbReference type="Pfam" id="PF03176">
    <property type="entry name" value="MMPL"/>
    <property type="match status" value="2"/>
</dbReference>
<feature type="transmembrane region" description="Helical" evidence="8">
    <location>
        <begin position="607"/>
        <end position="627"/>
    </location>
</feature>
<feature type="transmembrane region" description="Helical" evidence="8">
    <location>
        <begin position="299"/>
        <end position="326"/>
    </location>
</feature>
<evidence type="ECO:0000256" key="6">
    <source>
        <dbReference type="ARBA" id="ARBA00023136"/>
    </source>
</evidence>
<comment type="caution">
    <text evidence="10">The sequence shown here is derived from an EMBL/GenBank/DDBJ whole genome shotgun (WGS) entry which is preliminary data.</text>
</comment>
<dbReference type="Gene3D" id="1.20.1640.10">
    <property type="entry name" value="Multidrug efflux transporter AcrB transmembrane domain"/>
    <property type="match status" value="2"/>
</dbReference>
<evidence type="ECO:0000313" key="11">
    <source>
        <dbReference type="Proteomes" id="UP000316252"/>
    </source>
</evidence>
<dbReference type="EMBL" id="VHQG01000005">
    <property type="protein sequence ID" value="TPW74068.1"/>
    <property type="molecule type" value="Genomic_DNA"/>
</dbReference>
<feature type="transmembrane region" description="Helical" evidence="8">
    <location>
        <begin position="639"/>
        <end position="659"/>
    </location>
</feature>
<dbReference type="InterPro" id="IPR050545">
    <property type="entry name" value="Mycobact_MmpL"/>
</dbReference>
<keyword evidence="4 8" id="KW-0812">Transmembrane</keyword>
<keyword evidence="3" id="KW-1003">Cell membrane</keyword>
<dbReference type="PROSITE" id="PS50156">
    <property type="entry name" value="SSD"/>
    <property type="match status" value="1"/>
</dbReference>
<feature type="transmembrane region" description="Helical" evidence="8">
    <location>
        <begin position="671"/>
        <end position="690"/>
    </location>
</feature>
<feature type="transmembrane region" description="Helical" evidence="8">
    <location>
        <begin position="180"/>
        <end position="199"/>
    </location>
</feature>
<feature type="domain" description="SSD" evidence="9">
    <location>
        <begin position="181"/>
        <end position="328"/>
    </location>
</feature>
<dbReference type="GO" id="GO:0005886">
    <property type="term" value="C:plasma membrane"/>
    <property type="evidence" value="ECO:0007669"/>
    <property type="project" value="UniProtKB-SubCell"/>
</dbReference>